<gene>
    <name evidence="2" type="ORF">ACFPP9_18200</name>
</gene>
<dbReference type="InterPro" id="IPR032466">
    <property type="entry name" value="Metal_Hydrolase"/>
</dbReference>
<dbReference type="Gene3D" id="3.20.20.140">
    <property type="entry name" value="Metal-dependent hydrolases"/>
    <property type="match status" value="1"/>
</dbReference>
<evidence type="ECO:0000313" key="2">
    <source>
        <dbReference type="EMBL" id="MFC5517716.1"/>
    </source>
</evidence>
<organism evidence="2 3">
    <name type="scientific">Kaistia terrae</name>
    <dbReference type="NCBI Taxonomy" id="537017"/>
    <lineage>
        <taxon>Bacteria</taxon>
        <taxon>Pseudomonadati</taxon>
        <taxon>Pseudomonadota</taxon>
        <taxon>Alphaproteobacteria</taxon>
        <taxon>Hyphomicrobiales</taxon>
        <taxon>Kaistiaceae</taxon>
        <taxon>Kaistia</taxon>
    </lineage>
</organism>
<dbReference type="CDD" id="cd01293">
    <property type="entry name" value="Bact_CD"/>
    <property type="match status" value="1"/>
</dbReference>
<evidence type="ECO:0000259" key="1">
    <source>
        <dbReference type="Pfam" id="PF07969"/>
    </source>
</evidence>
<dbReference type="EMBL" id="JBHSML010000012">
    <property type="protein sequence ID" value="MFC5517716.1"/>
    <property type="molecule type" value="Genomic_DNA"/>
</dbReference>
<dbReference type="Proteomes" id="UP001596150">
    <property type="component" value="Unassembled WGS sequence"/>
</dbReference>
<evidence type="ECO:0000313" key="3">
    <source>
        <dbReference type="Proteomes" id="UP001596150"/>
    </source>
</evidence>
<dbReference type="InterPro" id="IPR013108">
    <property type="entry name" value="Amidohydro_3"/>
</dbReference>
<proteinExistence type="predicted"/>
<dbReference type="PANTHER" id="PTHR32027">
    <property type="entry name" value="CYTOSINE DEAMINASE"/>
    <property type="match status" value="1"/>
</dbReference>
<feature type="domain" description="Amidohydrolase 3" evidence="1">
    <location>
        <begin position="43"/>
        <end position="128"/>
    </location>
</feature>
<dbReference type="SUPFAM" id="SSF51556">
    <property type="entry name" value="Metallo-dependent hydrolases"/>
    <property type="match status" value="1"/>
</dbReference>
<dbReference type="InterPro" id="IPR052349">
    <property type="entry name" value="Metallo-hydrolase_Enzymes"/>
</dbReference>
<dbReference type="SUPFAM" id="SSF51338">
    <property type="entry name" value="Composite domain of metallo-dependent hydrolases"/>
    <property type="match status" value="1"/>
</dbReference>
<comment type="caution">
    <text evidence="2">The sequence shown here is derived from an EMBL/GenBank/DDBJ whole genome shotgun (WGS) entry which is preliminary data.</text>
</comment>
<accession>A0ABW0PYL7</accession>
<dbReference type="InterPro" id="IPR011059">
    <property type="entry name" value="Metal-dep_hydrolase_composite"/>
</dbReference>
<protein>
    <submittedName>
        <fullName evidence="2">Amidohydrolase family protein</fullName>
    </submittedName>
</protein>
<name>A0ABW0PYL7_9HYPH</name>
<sequence>MIFDLVLRNASLPEYGPALVDIGVIEGSIAAIGANLGPAARNVEAGGRLVLPGFVDSHIHLDKSCILERCTAKGALSEAIAEVARLKHDFSEDDVYARAETTLVKAILQGTMRIRTHVEIDPRIGLRSFTALQRLKRDYAWAVDLELCVFPQEGLLNDPGTEELLVEACEVGADLIGGCPYTDSDPHAHIDRIFAIAARFDLDIDFHLDFDLDPSWMHLDAVLDATDRTGWSGRVAVGHVTKLSVLPPEALTAIGNRLAASGIAVTVLPATDLFLMGRKHAHSVPRGVAPAHRLAELGVTCSLATNNVLNPFTPFGDGSLNRMANLYANVAQLGRRAEMLCCLDMVTASAARLMRCTDYGIAIGNPADFVVMDATDPAHAVAEIAQPLIGFKRGIQTFERAAARLIRP</sequence>
<dbReference type="PANTHER" id="PTHR32027:SF9">
    <property type="entry name" value="BLL3847 PROTEIN"/>
    <property type="match status" value="1"/>
</dbReference>
<keyword evidence="3" id="KW-1185">Reference proteome</keyword>
<feature type="domain" description="Amidohydrolase 3" evidence="1">
    <location>
        <begin position="140"/>
        <end position="381"/>
    </location>
</feature>
<dbReference type="RefSeq" id="WP_266345113.1">
    <property type="nucleotide sequence ID" value="NZ_JAPKNH010000007.1"/>
</dbReference>
<dbReference type="Gene3D" id="2.30.40.10">
    <property type="entry name" value="Urease, subunit C, domain 1"/>
    <property type="match status" value="1"/>
</dbReference>
<reference evidence="3" key="1">
    <citation type="journal article" date="2019" name="Int. J. Syst. Evol. Microbiol.">
        <title>The Global Catalogue of Microorganisms (GCM) 10K type strain sequencing project: providing services to taxonomists for standard genome sequencing and annotation.</title>
        <authorList>
            <consortium name="The Broad Institute Genomics Platform"/>
            <consortium name="The Broad Institute Genome Sequencing Center for Infectious Disease"/>
            <person name="Wu L."/>
            <person name="Ma J."/>
        </authorList>
    </citation>
    <scope>NUCLEOTIDE SEQUENCE [LARGE SCALE GENOMIC DNA]</scope>
    <source>
        <strain evidence="3">KACC 12633</strain>
    </source>
</reference>
<dbReference type="Pfam" id="PF07969">
    <property type="entry name" value="Amidohydro_3"/>
    <property type="match status" value="2"/>
</dbReference>